<comment type="catalytic activity">
    <reaction evidence="7 8">
        <text>2 pyruvate + H(+) = (2S)-2-acetolactate + CO2</text>
        <dbReference type="Rhea" id="RHEA:25249"/>
        <dbReference type="ChEBI" id="CHEBI:15361"/>
        <dbReference type="ChEBI" id="CHEBI:15378"/>
        <dbReference type="ChEBI" id="CHEBI:16526"/>
        <dbReference type="ChEBI" id="CHEBI:58476"/>
        <dbReference type="EC" id="2.2.1.6"/>
    </reaction>
</comment>
<evidence type="ECO:0000256" key="7">
    <source>
        <dbReference type="ARBA" id="ARBA00048670"/>
    </source>
</evidence>
<proteinExistence type="inferred from homology"/>
<evidence type="ECO:0000256" key="1">
    <source>
        <dbReference type="ARBA" id="ARBA00004974"/>
    </source>
</evidence>
<dbReference type="Gene3D" id="3.30.70.260">
    <property type="match status" value="1"/>
</dbReference>
<evidence type="ECO:0000256" key="4">
    <source>
        <dbReference type="ARBA" id="ARBA00011744"/>
    </source>
</evidence>
<dbReference type="InterPro" id="IPR002912">
    <property type="entry name" value="ACT_dom"/>
</dbReference>
<dbReference type="GO" id="GO:0009099">
    <property type="term" value="P:L-valine biosynthetic process"/>
    <property type="evidence" value="ECO:0007669"/>
    <property type="project" value="UniProtKB-UniRule"/>
</dbReference>
<dbReference type="EMBL" id="JACHVB010000014">
    <property type="protein sequence ID" value="MBC2593736.1"/>
    <property type="molecule type" value="Genomic_DNA"/>
</dbReference>
<dbReference type="CDD" id="cd04878">
    <property type="entry name" value="ACT_AHAS"/>
    <property type="match status" value="1"/>
</dbReference>
<dbReference type="AlphaFoldDB" id="A0A842HDH7"/>
<evidence type="ECO:0000256" key="6">
    <source>
        <dbReference type="ARBA" id="ARBA00023304"/>
    </source>
</evidence>
<dbReference type="GO" id="GO:0009097">
    <property type="term" value="P:isoleucine biosynthetic process"/>
    <property type="evidence" value="ECO:0007669"/>
    <property type="project" value="UniProtKB-UniRule"/>
</dbReference>
<dbReference type="FunFam" id="3.30.70.1150:FF:000001">
    <property type="entry name" value="Acetolactate synthase small subunit"/>
    <property type="match status" value="1"/>
</dbReference>
<feature type="domain" description="ACT" evidence="9">
    <location>
        <begin position="4"/>
        <end position="79"/>
    </location>
</feature>
<organism evidence="10 11">
    <name type="scientific">Ruficoccus amylovorans</name>
    <dbReference type="NCBI Taxonomy" id="1804625"/>
    <lineage>
        <taxon>Bacteria</taxon>
        <taxon>Pseudomonadati</taxon>
        <taxon>Verrucomicrobiota</taxon>
        <taxon>Opitutia</taxon>
        <taxon>Puniceicoccales</taxon>
        <taxon>Cerasicoccaceae</taxon>
        <taxon>Ruficoccus</taxon>
    </lineage>
</organism>
<comment type="similarity">
    <text evidence="3 8">Belongs to the acetolactate synthase small subunit family.</text>
</comment>
<dbReference type="GO" id="GO:1990610">
    <property type="term" value="F:acetolactate synthase regulator activity"/>
    <property type="evidence" value="ECO:0007669"/>
    <property type="project" value="UniProtKB-UniRule"/>
</dbReference>
<dbReference type="RefSeq" id="WP_185674828.1">
    <property type="nucleotide sequence ID" value="NZ_JACHVB010000014.1"/>
</dbReference>
<dbReference type="EC" id="2.2.1.6" evidence="8"/>
<dbReference type="FunFam" id="3.30.70.260:FF:000001">
    <property type="entry name" value="Acetolactate synthase, small subunit"/>
    <property type="match status" value="1"/>
</dbReference>
<name>A0A842HDH7_9BACT</name>
<sequence length="164" mass="18130">MRHTISALVENKFGVLARVAGMFSGRGFNIDTLNVGPTHDPLLSRITITVVAEAEGTLDQAIKQLDKLVNVIEVTHFSERTSFVARELVMLKIDAGRETRSEIIEIVDIFRAKVVDVSTDSIIIECTGNENKIRAFLELITPFGIKEMARTGNVALSRGYVAER</sequence>
<gene>
    <name evidence="10" type="primary">ilvN</name>
    <name evidence="10" type="ORF">H5P28_05615</name>
</gene>
<evidence type="ECO:0000259" key="9">
    <source>
        <dbReference type="PROSITE" id="PS51671"/>
    </source>
</evidence>
<evidence type="ECO:0000313" key="11">
    <source>
        <dbReference type="Proteomes" id="UP000546464"/>
    </source>
</evidence>
<keyword evidence="11" id="KW-1185">Reference proteome</keyword>
<evidence type="ECO:0000256" key="8">
    <source>
        <dbReference type="RuleBase" id="RU368092"/>
    </source>
</evidence>
<dbReference type="NCBIfam" id="TIGR00119">
    <property type="entry name" value="acolac_sm"/>
    <property type="match status" value="1"/>
</dbReference>
<keyword evidence="8 10" id="KW-0808">Transferase</keyword>
<keyword evidence="6 8" id="KW-0100">Branched-chain amino acid biosynthesis</keyword>
<dbReference type="PANTHER" id="PTHR30239:SF0">
    <property type="entry name" value="ACETOLACTATE SYNTHASE SMALL SUBUNIT 1, CHLOROPLASTIC"/>
    <property type="match status" value="1"/>
</dbReference>
<evidence type="ECO:0000256" key="5">
    <source>
        <dbReference type="ARBA" id="ARBA00022605"/>
    </source>
</evidence>
<evidence type="ECO:0000256" key="2">
    <source>
        <dbReference type="ARBA" id="ARBA00005025"/>
    </source>
</evidence>
<dbReference type="Pfam" id="PF10369">
    <property type="entry name" value="ALS_ss_C"/>
    <property type="match status" value="1"/>
</dbReference>
<dbReference type="UniPathway" id="UPA00047">
    <property type="reaction ID" value="UER00055"/>
</dbReference>
<comment type="subunit">
    <text evidence="4 8">Dimer of large and small chains.</text>
</comment>
<keyword evidence="5 8" id="KW-0028">Amino-acid biosynthesis</keyword>
<dbReference type="Gene3D" id="3.30.70.1150">
    <property type="entry name" value="ACT-like. Chain A, domain 2"/>
    <property type="match status" value="1"/>
</dbReference>
<comment type="caution">
    <text evidence="10">The sequence shown here is derived from an EMBL/GenBank/DDBJ whole genome shotgun (WGS) entry which is preliminary data.</text>
</comment>
<comment type="pathway">
    <text evidence="1 8">Amino-acid biosynthesis; L-isoleucine biosynthesis; L-isoleucine from 2-oxobutanoate: step 1/4.</text>
</comment>
<dbReference type="NCBIfam" id="NF008864">
    <property type="entry name" value="PRK11895.1"/>
    <property type="match status" value="1"/>
</dbReference>
<dbReference type="UniPathway" id="UPA00049">
    <property type="reaction ID" value="UER00059"/>
</dbReference>
<dbReference type="InterPro" id="IPR045865">
    <property type="entry name" value="ACT-like_dom_sf"/>
</dbReference>
<dbReference type="InterPro" id="IPR027271">
    <property type="entry name" value="Acetolactate_synth/TF_NikR_C"/>
</dbReference>
<dbReference type="InterPro" id="IPR054480">
    <property type="entry name" value="AHAS_small-like_ACT"/>
</dbReference>
<dbReference type="GO" id="GO:0005829">
    <property type="term" value="C:cytosol"/>
    <property type="evidence" value="ECO:0007669"/>
    <property type="project" value="TreeGrafter"/>
</dbReference>
<comment type="function">
    <text evidence="8">Catalyzes the conversion of 2 pyruvate molecules into acetolactate in the first common step of the biosynthetic pathway of the branched-amino acids such as leucine, isoleucine, and valine.</text>
</comment>
<comment type="pathway">
    <text evidence="2 8">Amino-acid biosynthesis; L-valine biosynthesis; L-valine from pyruvate: step 1/4.</text>
</comment>
<dbReference type="SUPFAM" id="SSF55021">
    <property type="entry name" value="ACT-like"/>
    <property type="match status" value="2"/>
</dbReference>
<dbReference type="InterPro" id="IPR039557">
    <property type="entry name" value="AHAS_ACT"/>
</dbReference>
<reference evidence="10 11" key="1">
    <citation type="submission" date="2020-07" db="EMBL/GenBank/DDBJ databases">
        <authorList>
            <person name="Feng X."/>
        </authorList>
    </citation>
    <scope>NUCLEOTIDE SEQUENCE [LARGE SCALE GENOMIC DNA]</scope>
    <source>
        <strain evidence="10 11">JCM31066</strain>
    </source>
</reference>
<dbReference type="PROSITE" id="PS51671">
    <property type="entry name" value="ACT"/>
    <property type="match status" value="1"/>
</dbReference>
<evidence type="ECO:0000313" key="10">
    <source>
        <dbReference type="EMBL" id="MBC2593736.1"/>
    </source>
</evidence>
<dbReference type="InterPro" id="IPR019455">
    <property type="entry name" value="Acetolactate_synth_ssu_C"/>
</dbReference>
<evidence type="ECO:0000256" key="3">
    <source>
        <dbReference type="ARBA" id="ARBA00006341"/>
    </source>
</evidence>
<dbReference type="GO" id="GO:0003984">
    <property type="term" value="F:acetolactate synthase activity"/>
    <property type="evidence" value="ECO:0007669"/>
    <property type="project" value="UniProtKB-UniRule"/>
</dbReference>
<dbReference type="InterPro" id="IPR004789">
    <property type="entry name" value="Acetalactate_synth_ssu"/>
</dbReference>
<dbReference type="PANTHER" id="PTHR30239">
    <property type="entry name" value="ACETOLACTATE SYNTHASE SMALL SUBUNIT"/>
    <property type="match status" value="1"/>
</dbReference>
<dbReference type="Pfam" id="PF22629">
    <property type="entry name" value="ACT_AHAS_ss"/>
    <property type="match status" value="1"/>
</dbReference>
<protein>
    <recommendedName>
        <fullName evidence="8">Acetolactate synthase small subunit</fullName>
        <shortName evidence="8">AHAS</shortName>
        <shortName evidence="8">ALS</shortName>
        <ecNumber evidence="8">2.2.1.6</ecNumber>
    </recommendedName>
    <alternativeName>
        <fullName evidence="8">Acetohydroxy-acid synthase small subunit</fullName>
    </alternativeName>
</protein>
<dbReference type="Proteomes" id="UP000546464">
    <property type="component" value="Unassembled WGS sequence"/>
</dbReference>
<accession>A0A842HDH7</accession>